<dbReference type="AlphaFoldDB" id="A0A2W4XXV2"/>
<dbReference type="Gene3D" id="3.30.1450.10">
    <property type="match status" value="1"/>
</dbReference>
<gene>
    <name evidence="3" type="ORF">DCF19_22545</name>
</gene>
<dbReference type="EMBL" id="QBML01000045">
    <property type="protein sequence ID" value="PZO36088.1"/>
    <property type="molecule type" value="Genomic_DNA"/>
</dbReference>
<proteinExistence type="predicted"/>
<keyword evidence="2" id="KW-1133">Transmembrane helix</keyword>
<name>A0A2W4XXV2_9CYAN</name>
<comment type="caution">
    <text evidence="3">The sequence shown here is derived from an EMBL/GenBank/DDBJ whole genome shotgun (WGS) entry which is preliminary data.</text>
</comment>
<evidence type="ECO:0008006" key="5">
    <source>
        <dbReference type="Google" id="ProtNLM"/>
    </source>
</evidence>
<dbReference type="Proteomes" id="UP000249467">
    <property type="component" value="Unassembled WGS sequence"/>
</dbReference>
<accession>A0A2W4XXV2</accession>
<feature type="transmembrane region" description="Helical" evidence="2">
    <location>
        <begin position="12"/>
        <end position="35"/>
    </location>
</feature>
<evidence type="ECO:0000256" key="2">
    <source>
        <dbReference type="SAM" id="Phobius"/>
    </source>
</evidence>
<sequence>MPNQSPKTPSTLLTVILIIIVLIISGIGILAAILIRSNNESEDRIAEEVRLAAFPAYCTGDIGFSKGGENRKKITMADYNQIRTGMSYGQVNKILGTESSCEEGKDKSVRAYSWRNSDGSYMRVTSNNNSVINKEQSGLK</sequence>
<evidence type="ECO:0000313" key="3">
    <source>
        <dbReference type="EMBL" id="PZO36088.1"/>
    </source>
</evidence>
<reference evidence="3 4" key="2">
    <citation type="submission" date="2018-06" db="EMBL/GenBank/DDBJ databases">
        <title>Metagenomic assembly of (sub)arctic Cyanobacteria and their associated microbiome from non-axenic cultures.</title>
        <authorList>
            <person name="Baurain D."/>
        </authorList>
    </citation>
    <scope>NUCLEOTIDE SEQUENCE [LARGE SCALE GENOMIC DNA]</scope>
    <source>
        <strain evidence="3">ULC066bin1</strain>
    </source>
</reference>
<evidence type="ECO:0000313" key="4">
    <source>
        <dbReference type="Proteomes" id="UP000249467"/>
    </source>
</evidence>
<keyword evidence="1" id="KW-0732">Signal</keyword>
<evidence type="ECO:0000256" key="1">
    <source>
        <dbReference type="ARBA" id="ARBA00022729"/>
    </source>
</evidence>
<keyword evidence="2" id="KW-0472">Membrane</keyword>
<reference evidence="3 4" key="1">
    <citation type="submission" date="2018-04" db="EMBL/GenBank/DDBJ databases">
        <authorList>
            <person name="Go L.Y."/>
            <person name="Mitchell J.A."/>
        </authorList>
    </citation>
    <scope>NUCLEOTIDE SEQUENCE [LARGE SCALE GENOMIC DNA]</scope>
    <source>
        <strain evidence="3">ULC066bin1</strain>
    </source>
</reference>
<protein>
    <recommendedName>
        <fullName evidence="5">DUF3862 domain-containing protein</fullName>
    </recommendedName>
</protein>
<keyword evidence="2" id="KW-0812">Transmembrane</keyword>
<dbReference type="InterPro" id="IPR037873">
    <property type="entry name" value="BamE-like"/>
</dbReference>
<organism evidence="3 4">
    <name type="scientific">Pseudanabaena frigida</name>
    <dbReference type="NCBI Taxonomy" id="945775"/>
    <lineage>
        <taxon>Bacteria</taxon>
        <taxon>Bacillati</taxon>
        <taxon>Cyanobacteriota</taxon>
        <taxon>Cyanophyceae</taxon>
        <taxon>Pseudanabaenales</taxon>
        <taxon>Pseudanabaenaceae</taxon>
        <taxon>Pseudanabaena</taxon>
    </lineage>
</organism>